<dbReference type="InterPro" id="IPR005770">
    <property type="entry name" value="PhnD"/>
</dbReference>
<gene>
    <name evidence="4" type="primary">phnD</name>
    <name evidence="4" type="ORF">PUT78_21760</name>
</gene>
<protein>
    <submittedName>
        <fullName evidence="4">Phosphate/phosphite/phosphonate ABC transporter substrate-binding protein</fullName>
    </submittedName>
</protein>
<keyword evidence="5" id="KW-1185">Reference proteome</keyword>
<evidence type="ECO:0000313" key="4">
    <source>
        <dbReference type="EMBL" id="MDD7973691.1"/>
    </source>
</evidence>
<evidence type="ECO:0000256" key="1">
    <source>
        <dbReference type="ARBA" id="ARBA00007162"/>
    </source>
</evidence>
<organism evidence="4 5">
    <name type="scientific">Roseinatronobacter alkalisoli</name>
    <dbReference type="NCBI Taxonomy" id="3028235"/>
    <lineage>
        <taxon>Bacteria</taxon>
        <taxon>Pseudomonadati</taxon>
        <taxon>Pseudomonadota</taxon>
        <taxon>Alphaproteobacteria</taxon>
        <taxon>Rhodobacterales</taxon>
        <taxon>Paracoccaceae</taxon>
        <taxon>Roseinatronobacter</taxon>
    </lineage>
</organism>
<reference evidence="4" key="1">
    <citation type="submission" date="2023-02" db="EMBL/GenBank/DDBJ databases">
        <title>Description of Roseinatronobacter alkalisoli sp. nov., an alkaliphilic bacerium isolated from soda soil.</title>
        <authorList>
            <person name="Wei W."/>
        </authorList>
    </citation>
    <scope>NUCLEOTIDE SEQUENCE</scope>
    <source>
        <strain evidence="4">HJB301</strain>
    </source>
</reference>
<dbReference type="PANTHER" id="PTHR35841:SF1">
    <property type="entry name" value="PHOSPHONATES-BINDING PERIPLASMIC PROTEIN"/>
    <property type="match status" value="1"/>
</dbReference>
<dbReference type="PANTHER" id="PTHR35841">
    <property type="entry name" value="PHOSPHONATES-BINDING PERIPLASMIC PROTEIN"/>
    <property type="match status" value="1"/>
</dbReference>
<evidence type="ECO:0000313" key="5">
    <source>
        <dbReference type="Proteomes" id="UP001431784"/>
    </source>
</evidence>
<evidence type="ECO:0000256" key="3">
    <source>
        <dbReference type="SAM" id="SignalP"/>
    </source>
</evidence>
<comment type="similarity">
    <text evidence="1">Belongs to the phosphate/phosphite/phosphonate binding protein family.</text>
</comment>
<proteinExistence type="inferred from homology"/>
<comment type="caution">
    <text evidence="4">The sequence shown here is derived from an EMBL/GenBank/DDBJ whole genome shotgun (WGS) entry which is preliminary data.</text>
</comment>
<accession>A0ABT5TEY6</accession>
<name>A0ABT5TEY6_9RHOB</name>
<dbReference type="RefSeq" id="WP_274354354.1">
    <property type="nucleotide sequence ID" value="NZ_JAQZSM010000048.1"/>
</dbReference>
<dbReference type="SUPFAM" id="SSF53850">
    <property type="entry name" value="Periplasmic binding protein-like II"/>
    <property type="match status" value="1"/>
</dbReference>
<feature type="chain" id="PRO_5046079243" evidence="3">
    <location>
        <begin position="28"/>
        <end position="326"/>
    </location>
</feature>
<feature type="signal peptide" evidence="3">
    <location>
        <begin position="1"/>
        <end position="27"/>
    </location>
</feature>
<sequence length="326" mass="34972">MLGILSIAAMRAALLTGLFGVGAGVSAAGPKQLDCNAASGLGPGYCDRDGNLLASLPDDPAMWRDPPTLVWAYTPIEDPAIYAELFKPFTTHLAACVGRQVVYYPVQSNASQVEALRSGRIHFAGFSTGPTVIAVQQAGAVPFAAKGAGDGIRGYRLVAVVRANSGFQQLGDLRDQRVAHSSAMSNSGNLAPRALFPDHGLRPDVDYTPILSGGHDRSLLGVLRGDYHMAAVASDVLERMTERGIVPADSLRVIYESALFPTSSFVHAHDLTPELAQALRDCFFSFSFPAQMINEFNGDDRFLPLDYKADWAVVRDVMEQVDGMLD</sequence>
<dbReference type="Gene3D" id="3.40.190.10">
    <property type="entry name" value="Periplasmic binding protein-like II"/>
    <property type="match status" value="2"/>
</dbReference>
<dbReference type="EMBL" id="JAQZSM010000048">
    <property type="protein sequence ID" value="MDD7973691.1"/>
    <property type="molecule type" value="Genomic_DNA"/>
</dbReference>
<keyword evidence="2 3" id="KW-0732">Signal</keyword>
<dbReference type="Proteomes" id="UP001431784">
    <property type="component" value="Unassembled WGS sequence"/>
</dbReference>
<dbReference type="Pfam" id="PF12974">
    <property type="entry name" value="Phosphonate-bd"/>
    <property type="match status" value="1"/>
</dbReference>
<dbReference type="NCBIfam" id="TIGR01098">
    <property type="entry name" value="3A0109s03R"/>
    <property type="match status" value="1"/>
</dbReference>
<evidence type="ECO:0000256" key="2">
    <source>
        <dbReference type="ARBA" id="ARBA00022729"/>
    </source>
</evidence>